<dbReference type="RefSeq" id="XP_022100642.1">
    <property type="nucleotide sequence ID" value="XM_022244950.1"/>
</dbReference>
<dbReference type="Pfam" id="PF01026">
    <property type="entry name" value="TatD_DNase"/>
    <property type="match status" value="1"/>
</dbReference>
<evidence type="ECO:0000313" key="9">
    <source>
        <dbReference type="RefSeq" id="XP_022100642.1"/>
    </source>
</evidence>
<protein>
    <recommendedName>
        <fullName evidence="5">Deoxyribonuclease TATDN1</fullName>
    </recommendedName>
</protein>
<reference evidence="9" key="1">
    <citation type="submission" date="2025-08" db="UniProtKB">
        <authorList>
            <consortium name="RefSeq"/>
        </authorList>
    </citation>
    <scope>IDENTIFICATION</scope>
</reference>
<keyword evidence="3 7" id="KW-0479">Metal-binding</keyword>
<sequence length="307" mass="34418">MAASAKVKQIGLIDIGVNLTDSMFRGVYNGTQKHKDDLLDVLQRAFNAGVKKMFITGGTLEDSRSALTLAKTNDTLYSTVGCHPTRCKEFDEAAGGPDEYSKQLLILAQTNKEKVIAIGECGLDYDRLHFCPREQQLKYFEKQLDLAEQTRLPLFLHCRNSHSDFAEILKRNRDKFVGGVVHTFDGKKEEASACLDLGLHVGINGCSLKTVANIEAMCSVPSDRLLIETDAPWCEIRPSHAGFKYIKTIYQCKKKEKWEQGFCVKSRNEPGNIVQVLEVMAAARGEDIEELAQNLYDNTEKLFFGNR</sequence>
<dbReference type="CDD" id="cd01310">
    <property type="entry name" value="TatD_DNAse"/>
    <property type="match status" value="1"/>
</dbReference>
<dbReference type="PANTHER" id="PTHR10060">
    <property type="entry name" value="TATD FAMILY DEOXYRIBONUCLEASE"/>
    <property type="match status" value="1"/>
</dbReference>
<dbReference type="GO" id="GO:0005829">
    <property type="term" value="C:cytosol"/>
    <property type="evidence" value="ECO:0007669"/>
    <property type="project" value="TreeGrafter"/>
</dbReference>
<evidence type="ECO:0000256" key="4">
    <source>
        <dbReference type="ARBA" id="ARBA00022801"/>
    </source>
</evidence>
<feature type="binding site" evidence="7">
    <location>
        <position position="230"/>
    </location>
    <ligand>
        <name>a divalent metal cation</name>
        <dbReference type="ChEBI" id="CHEBI:60240"/>
        <label>1</label>
    </ligand>
</feature>
<evidence type="ECO:0000256" key="6">
    <source>
        <dbReference type="ARBA" id="ARBA00045223"/>
    </source>
</evidence>
<dbReference type="Gene3D" id="3.20.20.140">
    <property type="entry name" value="Metal-dependent hydrolases"/>
    <property type="match status" value="1"/>
</dbReference>
<dbReference type="CTD" id="83940"/>
<feature type="binding site" evidence="7">
    <location>
        <position position="120"/>
    </location>
    <ligand>
        <name>a divalent metal cation</name>
        <dbReference type="ChEBI" id="CHEBI:60240"/>
        <label>1</label>
    </ligand>
</feature>
<evidence type="ECO:0000256" key="5">
    <source>
        <dbReference type="ARBA" id="ARBA00039767"/>
    </source>
</evidence>
<evidence type="ECO:0000313" key="8">
    <source>
        <dbReference type="Proteomes" id="UP000694845"/>
    </source>
</evidence>
<dbReference type="FunFam" id="3.20.20.140:FF:000040">
    <property type="entry name" value="Putative tatD related deoxyribonuclease"/>
    <property type="match status" value="1"/>
</dbReference>
<dbReference type="GO" id="GO:0008296">
    <property type="term" value="F:3'-5'-DNA exonuclease activity"/>
    <property type="evidence" value="ECO:0007669"/>
    <property type="project" value="TreeGrafter"/>
</dbReference>
<evidence type="ECO:0000256" key="1">
    <source>
        <dbReference type="ARBA" id="ARBA00009275"/>
    </source>
</evidence>
<dbReference type="PANTHER" id="PTHR10060:SF15">
    <property type="entry name" value="DEOXYRIBONUCLEASE TATDN1"/>
    <property type="match status" value="1"/>
</dbReference>
<comment type="similarity">
    <text evidence="1">Belongs to the metallo-dependent hydrolases superfamily. TatD-type hydrolase family.</text>
</comment>
<proteinExistence type="inferred from homology"/>
<comment type="function">
    <text evidence="6">Deoxyribonuclease which catalyzes (in vitro) the decatenation of kinetoplast DNA, which are circular DNA catenated to each other, producing linear DNA molecules. Plays an important role in chromosomal segregation and cell cycle progression during eye development probably via its DNA decatenation activity.</text>
</comment>
<keyword evidence="4" id="KW-0378">Hydrolase</keyword>
<dbReference type="InterPro" id="IPR001130">
    <property type="entry name" value="TatD-like"/>
</dbReference>
<dbReference type="KEGG" id="aplc:110984606"/>
<dbReference type="Proteomes" id="UP000694845">
    <property type="component" value="Unplaced"/>
</dbReference>
<feature type="binding site" evidence="7">
    <location>
        <position position="182"/>
    </location>
    <ligand>
        <name>a divalent metal cation</name>
        <dbReference type="ChEBI" id="CHEBI:60240"/>
        <label>2</label>
    </ligand>
</feature>
<evidence type="ECO:0000256" key="3">
    <source>
        <dbReference type="ARBA" id="ARBA00022723"/>
    </source>
</evidence>
<dbReference type="GeneID" id="110984606"/>
<evidence type="ECO:0000256" key="7">
    <source>
        <dbReference type="PIRSR" id="PIRSR005902-1"/>
    </source>
</evidence>
<keyword evidence="8" id="KW-1185">Reference proteome</keyword>
<keyword evidence="2" id="KW-0540">Nuclease</keyword>
<dbReference type="AlphaFoldDB" id="A0A8B7Z6Q7"/>
<name>A0A8B7Z6Q7_ACAPL</name>
<dbReference type="SUPFAM" id="SSF51556">
    <property type="entry name" value="Metallo-dependent hydrolases"/>
    <property type="match status" value="1"/>
</dbReference>
<gene>
    <name evidence="9" type="primary">LOC110984606</name>
</gene>
<dbReference type="PIRSF" id="PIRSF005902">
    <property type="entry name" value="DNase_TatD"/>
    <property type="match status" value="1"/>
</dbReference>
<dbReference type="GO" id="GO:0046872">
    <property type="term" value="F:metal ion binding"/>
    <property type="evidence" value="ECO:0007669"/>
    <property type="project" value="UniProtKB-KW"/>
</dbReference>
<accession>A0A8B7Z6Q7</accession>
<dbReference type="InterPro" id="IPR050891">
    <property type="entry name" value="TatD-type_Hydrolase"/>
</dbReference>
<organism evidence="8 9">
    <name type="scientific">Acanthaster planci</name>
    <name type="common">Crown-of-thorns starfish</name>
    <dbReference type="NCBI Taxonomy" id="133434"/>
    <lineage>
        <taxon>Eukaryota</taxon>
        <taxon>Metazoa</taxon>
        <taxon>Echinodermata</taxon>
        <taxon>Eleutherozoa</taxon>
        <taxon>Asterozoa</taxon>
        <taxon>Asteroidea</taxon>
        <taxon>Valvatacea</taxon>
        <taxon>Valvatida</taxon>
        <taxon>Acanthasteridae</taxon>
        <taxon>Acanthaster</taxon>
    </lineage>
</organism>
<feature type="binding site" evidence="7">
    <location>
        <position position="157"/>
    </location>
    <ligand>
        <name>a divalent metal cation</name>
        <dbReference type="ChEBI" id="CHEBI:60240"/>
        <label>2</label>
    </ligand>
</feature>
<dbReference type="OrthoDB" id="6079689at2759"/>
<dbReference type="InterPro" id="IPR032466">
    <property type="entry name" value="Metal_Hydrolase"/>
</dbReference>
<evidence type="ECO:0000256" key="2">
    <source>
        <dbReference type="ARBA" id="ARBA00022722"/>
    </source>
</evidence>